<evidence type="ECO:0008006" key="4">
    <source>
        <dbReference type="Google" id="ProtNLM"/>
    </source>
</evidence>
<proteinExistence type="predicted"/>
<dbReference type="Pfam" id="PF20732">
    <property type="entry name" value="NamZ_C"/>
    <property type="match status" value="1"/>
</dbReference>
<dbReference type="Gene3D" id="3.40.50.12170">
    <property type="entry name" value="Uncharacterised protein PF07075, DUF1343"/>
    <property type="match status" value="1"/>
</dbReference>
<evidence type="ECO:0000313" key="3">
    <source>
        <dbReference type="EMBL" id="OIQ97460.1"/>
    </source>
</evidence>
<dbReference type="EMBL" id="MLJW01000132">
    <property type="protein sequence ID" value="OIQ97460.1"/>
    <property type="molecule type" value="Genomic_DNA"/>
</dbReference>
<dbReference type="PANTHER" id="PTHR42915">
    <property type="entry name" value="HYPOTHETICAL 460 KDA PROTEIN IN FEUA-SIGW INTERGENIC REGION [PRECURSOR]"/>
    <property type="match status" value="1"/>
</dbReference>
<accession>A0A1J5RZG3</accession>
<dbReference type="PIRSF" id="PIRSF016719">
    <property type="entry name" value="UCP016719"/>
    <property type="match status" value="1"/>
</dbReference>
<feature type="domain" description="Peptidoglycan beta-N-acetylmuramidase NamZ N-terminal" evidence="1">
    <location>
        <begin position="19"/>
        <end position="254"/>
    </location>
</feature>
<sequence>MPGAYQTDLYLPLLKDKRVAVFANHTATLGDNHLVDSLLKLGINITVAFGPEHGFRGTADAGEKVENYTDSATGINVISLYGKKTKPTADDLKDVDVMLFDIQDVGTRFYTYISSLQDYLEAAIVNNKPVIVLDRPNPNGFYVDGPVLDTTFKSHVGMQPIPIVYGMTMGEYALYLVGERLKYSSSLPTAFEALFTEDLSIRRAKQKYFSSFFSITGAKKLEPHFDLIVVPCKNYSHSSKYILPVKPSPNLPDMASVYWYASNCLFEGTVLSEGRGTDHPFVIFGHPSLPNNLFSFTPTSREGAKDPKLKDQLCYGWNLSGTNEEVLKQINNRIQLKYFLEAYKLFPDKEHFFIAPKNGNAKNYSFNRLAGNSELMEQIKSGKTEAEIRASWQPKLKEFKAIRKLYLLYPDFE</sequence>
<organism evidence="3">
    <name type="scientific">mine drainage metagenome</name>
    <dbReference type="NCBI Taxonomy" id="410659"/>
    <lineage>
        <taxon>unclassified sequences</taxon>
        <taxon>metagenomes</taxon>
        <taxon>ecological metagenomes</taxon>
    </lineage>
</organism>
<dbReference type="Pfam" id="PF07075">
    <property type="entry name" value="NamZ_N"/>
    <property type="match status" value="1"/>
</dbReference>
<evidence type="ECO:0000259" key="2">
    <source>
        <dbReference type="Pfam" id="PF20732"/>
    </source>
</evidence>
<dbReference type="Gene3D" id="3.90.1150.140">
    <property type="match status" value="1"/>
</dbReference>
<feature type="domain" description="Peptidoglycan beta-N-acetylmuramidase NamZ C-terminal" evidence="2">
    <location>
        <begin position="259"/>
        <end position="409"/>
    </location>
</feature>
<dbReference type="InterPro" id="IPR008302">
    <property type="entry name" value="NamZ"/>
</dbReference>
<evidence type="ECO:0000259" key="1">
    <source>
        <dbReference type="Pfam" id="PF07075"/>
    </source>
</evidence>
<protein>
    <recommendedName>
        <fullName evidence="4">DUF1343 domain-containing protein</fullName>
    </recommendedName>
</protein>
<dbReference type="GO" id="GO:0033922">
    <property type="term" value="F:peptidoglycan beta-N-acetylmuramidase activity"/>
    <property type="evidence" value="ECO:0007669"/>
    <property type="project" value="InterPro"/>
</dbReference>
<dbReference type="AlphaFoldDB" id="A0A1J5RZG3"/>
<name>A0A1J5RZG3_9ZZZZ</name>
<comment type="caution">
    <text evidence="3">The sequence shown here is derived from an EMBL/GenBank/DDBJ whole genome shotgun (WGS) entry which is preliminary data.</text>
</comment>
<dbReference type="InterPro" id="IPR048502">
    <property type="entry name" value="NamZ_N"/>
</dbReference>
<gene>
    <name evidence="3" type="ORF">GALL_204700</name>
</gene>
<dbReference type="PANTHER" id="PTHR42915:SF1">
    <property type="entry name" value="PEPTIDOGLYCAN BETA-N-ACETYLMURAMIDASE NAMZ"/>
    <property type="match status" value="1"/>
</dbReference>
<dbReference type="InterPro" id="IPR048503">
    <property type="entry name" value="NamZ_C"/>
</dbReference>
<reference evidence="3" key="1">
    <citation type="submission" date="2016-10" db="EMBL/GenBank/DDBJ databases">
        <title>Sequence of Gallionella enrichment culture.</title>
        <authorList>
            <person name="Poehlein A."/>
            <person name="Muehling M."/>
            <person name="Daniel R."/>
        </authorList>
    </citation>
    <scope>NUCLEOTIDE SEQUENCE</scope>
</reference>